<dbReference type="InterPro" id="IPR011013">
    <property type="entry name" value="Gal_mutarotase_sf_dom"/>
</dbReference>
<accession>A0ABY2B8D1</accession>
<dbReference type="InterPro" id="IPR014718">
    <property type="entry name" value="GH-type_carb-bd"/>
</dbReference>
<dbReference type="Gene3D" id="2.70.98.10">
    <property type="match status" value="1"/>
</dbReference>
<name>A0ABY2B8D1_9ACTN</name>
<sequence length="298" mass="32507">MSRQVLPSGEQWTIRAGEYLGTVVSVGGGLRGLSYGGREVLLGYGEDEPAHAGIGQHLFPWPNRITDGKYTFRGVDQQLYLTEPARLNAIHGLTRWANWEQVDDGTDESVVHLAHHLHGQPGYPHQLDLSLEYHLEAEGGLTVTARAVNVGAGDAPYGYGSHPYLSVGRKIDECELEFTAADWLEVTPDRLSPVGLAAVGGSQYDFSQAKKLQDLDIDNAFTGLPESWEVRLTDPDSGNSARLRSDTRWMQLYTGNAIGRVGLAVEPMTCPPDAFKTGDHLVVLKPGDEHTTSFNVSV</sequence>
<dbReference type="Pfam" id="PF01263">
    <property type="entry name" value="Aldose_epim"/>
    <property type="match status" value="1"/>
</dbReference>
<dbReference type="EMBL" id="SLWM01000033">
    <property type="protein sequence ID" value="TCO11132.1"/>
    <property type="molecule type" value="Genomic_DNA"/>
</dbReference>
<dbReference type="InterPro" id="IPR037480">
    <property type="entry name" value="YihR-like"/>
</dbReference>
<dbReference type="SUPFAM" id="SSF74650">
    <property type="entry name" value="Galactose mutarotase-like"/>
    <property type="match status" value="1"/>
</dbReference>
<comment type="caution">
    <text evidence="1">The sequence shown here is derived from an EMBL/GenBank/DDBJ whole genome shotgun (WGS) entry which is preliminary data.</text>
</comment>
<dbReference type="Proteomes" id="UP000295818">
    <property type="component" value="Unassembled WGS sequence"/>
</dbReference>
<reference evidence="1 2" key="1">
    <citation type="journal article" date="2015" name="Stand. Genomic Sci.">
        <title>Genomic Encyclopedia of Bacterial and Archaeal Type Strains, Phase III: the genomes of soil and plant-associated and newly described type strains.</title>
        <authorList>
            <person name="Whitman W.B."/>
            <person name="Woyke T."/>
            <person name="Klenk H.P."/>
            <person name="Zhou Y."/>
            <person name="Lilburn T.G."/>
            <person name="Beck B.J."/>
            <person name="De Vos P."/>
            <person name="Vandamme P."/>
            <person name="Eisen J.A."/>
            <person name="Garrity G."/>
            <person name="Hugenholtz P."/>
            <person name="Kyrpides N.C."/>
        </authorList>
    </citation>
    <scope>NUCLEOTIDE SEQUENCE [LARGE SCALE GENOMIC DNA]</scope>
    <source>
        <strain evidence="1 2">VKM Ac-2538</strain>
    </source>
</reference>
<dbReference type="PANTHER" id="PTHR10091:SF0">
    <property type="entry name" value="GALACTOSE MUTAROTASE"/>
    <property type="match status" value="1"/>
</dbReference>
<dbReference type="PANTHER" id="PTHR10091">
    <property type="entry name" value="ALDOSE-1-EPIMERASE"/>
    <property type="match status" value="1"/>
</dbReference>
<evidence type="ECO:0000313" key="1">
    <source>
        <dbReference type="EMBL" id="TCO11132.1"/>
    </source>
</evidence>
<gene>
    <name evidence="1" type="ORF">EV644_13327</name>
</gene>
<keyword evidence="2" id="KW-1185">Reference proteome</keyword>
<protein>
    <submittedName>
        <fullName evidence="1">Aldose 1-epimerase</fullName>
    </submittedName>
</protein>
<organism evidence="1 2">
    <name type="scientific">Kribbella orskensis</name>
    <dbReference type="NCBI Taxonomy" id="2512216"/>
    <lineage>
        <taxon>Bacteria</taxon>
        <taxon>Bacillati</taxon>
        <taxon>Actinomycetota</taxon>
        <taxon>Actinomycetes</taxon>
        <taxon>Propionibacteriales</taxon>
        <taxon>Kribbellaceae</taxon>
        <taxon>Kribbella</taxon>
    </lineage>
</organism>
<proteinExistence type="predicted"/>
<dbReference type="RefSeq" id="WP_132196489.1">
    <property type="nucleotide sequence ID" value="NZ_SLWM01000033.1"/>
</dbReference>
<dbReference type="CDD" id="cd09022">
    <property type="entry name" value="Aldose_epim_Ec_YihR"/>
    <property type="match status" value="1"/>
</dbReference>
<evidence type="ECO:0000313" key="2">
    <source>
        <dbReference type="Proteomes" id="UP000295818"/>
    </source>
</evidence>
<dbReference type="InterPro" id="IPR008183">
    <property type="entry name" value="Aldose_1/G6P_1-epimerase"/>
</dbReference>